<dbReference type="EMBL" id="JAIEZQ010000002">
    <property type="protein sequence ID" value="MBY9075260.1"/>
    <property type="molecule type" value="Genomic_DNA"/>
</dbReference>
<dbReference type="Gene3D" id="3.30.43.10">
    <property type="entry name" value="Uridine Diphospho-n-acetylenolpyruvylglucosamine Reductase, domain 2"/>
    <property type="match status" value="1"/>
</dbReference>
<dbReference type="InterPro" id="IPR005107">
    <property type="entry name" value="CO_DH_flav_C"/>
</dbReference>
<keyword evidence="6" id="KW-1185">Reference proteome</keyword>
<reference evidence="5 6" key="1">
    <citation type="submission" date="2021-08" db="EMBL/GenBank/DDBJ databases">
        <title>Nocardioides bacterium WL0053 sp. nov., isolated from the sediment.</title>
        <authorList>
            <person name="Wang L."/>
            <person name="Zhang D."/>
            <person name="Zhang A."/>
        </authorList>
    </citation>
    <scope>NUCLEOTIDE SEQUENCE [LARGE SCALE GENOMIC DNA]</scope>
    <source>
        <strain evidence="5 6">WL0053</strain>
    </source>
</reference>
<organism evidence="5 6">
    <name type="scientific">Nocardioides jiangsuensis</name>
    <dbReference type="NCBI Taxonomy" id="2866161"/>
    <lineage>
        <taxon>Bacteria</taxon>
        <taxon>Bacillati</taxon>
        <taxon>Actinomycetota</taxon>
        <taxon>Actinomycetes</taxon>
        <taxon>Propionibacteriales</taxon>
        <taxon>Nocardioidaceae</taxon>
        <taxon>Nocardioides</taxon>
    </lineage>
</organism>
<evidence type="ECO:0000313" key="5">
    <source>
        <dbReference type="EMBL" id="MBY9075260.1"/>
    </source>
</evidence>
<feature type="domain" description="CO dehydrogenase flavoprotein C-terminal" evidence="4">
    <location>
        <begin position="181"/>
        <end position="282"/>
    </location>
</feature>
<gene>
    <name evidence="5" type="ORF">K1X13_10565</name>
</gene>
<dbReference type="Gene3D" id="3.30.465.10">
    <property type="match status" value="1"/>
</dbReference>
<dbReference type="PANTHER" id="PTHR42659:SF2">
    <property type="entry name" value="XANTHINE DEHYDROGENASE SUBUNIT C-RELATED"/>
    <property type="match status" value="1"/>
</dbReference>
<evidence type="ECO:0000259" key="4">
    <source>
        <dbReference type="SMART" id="SM01092"/>
    </source>
</evidence>
<protein>
    <submittedName>
        <fullName evidence="5">Xanthine dehydrogenase family protein subunit M</fullName>
    </submittedName>
</protein>
<comment type="caution">
    <text evidence="5">The sequence shown here is derived from an EMBL/GenBank/DDBJ whole genome shotgun (WGS) entry which is preliminary data.</text>
</comment>
<evidence type="ECO:0000256" key="1">
    <source>
        <dbReference type="ARBA" id="ARBA00022630"/>
    </source>
</evidence>
<keyword evidence="3" id="KW-0560">Oxidoreductase</keyword>
<evidence type="ECO:0000256" key="3">
    <source>
        <dbReference type="ARBA" id="ARBA00023002"/>
    </source>
</evidence>
<dbReference type="InterPro" id="IPR016169">
    <property type="entry name" value="FAD-bd_PCMH_sub2"/>
</dbReference>
<evidence type="ECO:0000256" key="2">
    <source>
        <dbReference type="ARBA" id="ARBA00022827"/>
    </source>
</evidence>
<dbReference type="InterPro" id="IPR016167">
    <property type="entry name" value="FAD-bd_PCMH_sub1"/>
</dbReference>
<dbReference type="InterPro" id="IPR036683">
    <property type="entry name" value="CO_DH_flav_C_dom_sf"/>
</dbReference>
<dbReference type="InterPro" id="IPR002346">
    <property type="entry name" value="Mopterin_DH_FAD-bd"/>
</dbReference>
<dbReference type="Pfam" id="PF00941">
    <property type="entry name" value="FAD_binding_5"/>
    <property type="match status" value="1"/>
</dbReference>
<accession>A0ABS7RJN1</accession>
<dbReference type="Pfam" id="PF03450">
    <property type="entry name" value="CO_deh_flav_C"/>
    <property type="match status" value="1"/>
</dbReference>
<dbReference type="InterPro" id="IPR051312">
    <property type="entry name" value="Diverse_Substr_Oxidored"/>
</dbReference>
<name>A0ABS7RJN1_9ACTN</name>
<evidence type="ECO:0000313" key="6">
    <source>
        <dbReference type="Proteomes" id="UP000754710"/>
    </source>
</evidence>
<sequence length="290" mass="30933">MQTPAPVDYARATSVEHALELLERLGPESRLIAGGHSLLPMMRIRLAQPECVIDINDLTDLDYVKVEGGELCIGAMTRHAGVLDSPVVGEHYTIFHDAERLIADPPVRNRGTVGGSFCQADPAEDLAAVGSALKASVVLRSSQGTRTVPAREFHAGPYETVLGDAEMLTELRVPIRPGATSAYTKVKRKSGDWATAAAGAYVVLRDGVVADVGIGLTALGAPHFCAEEAEAYLVGKEPTEEHLAETGRLAAQACNPRADQRGPVEYKLHLAGELTQRVLRQSVARAEGRA</sequence>
<keyword evidence="2" id="KW-0274">FAD</keyword>
<dbReference type="SUPFAM" id="SSF55447">
    <property type="entry name" value="CO dehydrogenase flavoprotein C-terminal domain-like"/>
    <property type="match status" value="1"/>
</dbReference>
<dbReference type="SUPFAM" id="SSF56176">
    <property type="entry name" value="FAD-binding/transporter-associated domain-like"/>
    <property type="match status" value="1"/>
</dbReference>
<dbReference type="PANTHER" id="PTHR42659">
    <property type="entry name" value="XANTHINE DEHYDROGENASE SUBUNIT C-RELATED"/>
    <property type="match status" value="1"/>
</dbReference>
<proteinExistence type="predicted"/>
<dbReference type="SMART" id="SM01092">
    <property type="entry name" value="CO_deh_flav_C"/>
    <property type="match status" value="1"/>
</dbReference>
<dbReference type="Proteomes" id="UP000754710">
    <property type="component" value="Unassembled WGS sequence"/>
</dbReference>
<dbReference type="InterPro" id="IPR036318">
    <property type="entry name" value="FAD-bd_PCMH-like_sf"/>
</dbReference>
<keyword evidence="1" id="KW-0285">Flavoprotein</keyword>
<dbReference type="Gene3D" id="3.30.390.50">
    <property type="entry name" value="CO dehydrogenase flavoprotein, C-terminal domain"/>
    <property type="match status" value="1"/>
</dbReference>
<dbReference type="RefSeq" id="WP_221025030.1">
    <property type="nucleotide sequence ID" value="NZ_JAIEZQ010000002.1"/>
</dbReference>